<dbReference type="KEGG" id="tbk:HF295_03140"/>
<sequence length="339" mass="39855">MSHLVKNKQPLLDKFGRLSEPGYSTKEIFEYNPEMILASKWRIKEWDYYAVLSKNYGFSFTIADLGYLGLISVNFFDFEAKTQINKSKKVFFPFGKLKLPRSIEDGDLIFNKKGFLLKFLNDNGERRLIVEVNRFYKRQNLRLDIVLKKKEDDHMTIATPWKENRKAFYYNQKINCMPAVGDAYIQGKHYEFRSDRDYGVLDWGRGVWTYKNTWYWGSASGVIKGKRFGFNIGYGFGDTSKATENMLFYDGKAHKLDLVRFEFNPDNYMDTWYFTSNDQRFELEMKPLIDRQDKSNLIIIKNKGHQVFGLFNGYVVLDDGSKLEINNLLGFAEAITNHY</sequence>
<dbReference type="RefSeq" id="WP_312032397.1">
    <property type="nucleotide sequence ID" value="NZ_CP051151.1"/>
</dbReference>
<accession>A0A7L6N3U3</accession>
<keyword evidence="2" id="KW-1185">Reference proteome</keyword>
<dbReference type="EMBL" id="CP051151">
    <property type="protein sequence ID" value="QLY39907.1"/>
    <property type="molecule type" value="Genomic_DNA"/>
</dbReference>
<evidence type="ECO:0000313" key="1">
    <source>
        <dbReference type="EMBL" id="QLY39907.1"/>
    </source>
</evidence>
<protein>
    <submittedName>
        <fullName evidence="1">DUF2804 domain-containing protein</fullName>
    </submittedName>
</protein>
<dbReference type="Pfam" id="PF10974">
    <property type="entry name" value="DUF2804"/>
    <property type="match status" value="1"/>
</dbReference>
<name>A0A7L6N3U3_9MOLU</name>
<dbReference type="AlphaFoldDB" id="A0A7L6N3U3"/>
<reference evidence="1 2" key="1">
    <citation type="submission" date="2020-04" db="EMBL/GenBank/DDBJ databases">
        <authorList>
            <person name="Zheng R.K."/>
            <person name="Sun C.M."/>
        </authorList>
    </citation>
    <scope>NUCLEOTIDE SEQUENCE [LARGE SCALE GENOMIC DNA]</scope>
    <source>
        <strain evidence="2">zrk29</strain>
    </source>
</reference>
<evidence type="ECO:0000313" key="2">
    <source>
        <dbReference type="Proteomes" id="UP000512167"/>
    </source>
</evidence>
<gene>
    <name evidence="1" type="ORF">HF295_03140</name>
</gene>
<organism evidence="1 2">
    <name type="scientific">Hujiaoplasma nucleasis</name>
    <dbReference type="NCBI Taxonomy" id="2725268"/>
    <lineage>
        <taxon>Bacteria</taxon>
        <taxon>Bacillati</taxon>
        <taxon>Mycoplasmatota</taxon>
        <taxon>Mollicutes</taxon>
        <taxon>Candidatus Izemoplasmatales</taxon>
        <taxon>Hujiaoplasmataceae</taxon>
        <taxon>Hujiaoplasma</taxon>
    </lineage>
</organism>
<dbReference type="InterPro" id="IPR021243">
    <property type="entry name" value="DUF2804"/>
</dbReference>
<dbReference type="Proteomes" id="UP000512167">
    <property type="component" value="Chromosome"/>
</dbReference>
<dbReference type="PANTHER" id="PTHR35868:SF3">
    <property type="entry name" value="DUF2804 DOMAIN-CONTAINING PROTEIN"/>
    <property type="match status" value="1"/>
</dbReference>
<dbReference type="PANTHER" id="PTHR35868">
    <property type="entry name" value="DUF2804 DOMAIN-CONTAINING PROTEIN-RELATED"/>
    <property type="match status" value="1"/>
</dbReference>
<proteinExistence type="predicted"/>